<reference evidence="1 3" key="1">
    <citation type="submission" date="2022-09" db="EMBL/GenBank/DDBJ databases">
        <title>Enrichment on poylsaccharides allowed isolation of novel metabolic and taxonomic groups of Haloarchaea.</title>
        <authorList>
            <person name="Sorokin D.Y."/>
            <person name="Elcheninov A.G."/>
            <person name="Khizhniak T.V."/>
            <person name="Kolganova T.V."/>
            <person name="Kublanov I.V."/>
        </authorList>
    </citation>
    <scope>NUCLEOTIDE SEQUENCE</scope>
    <source>
        <strain evidence="2 3">AArc-m2/3/4</strain>
        <strain evidence="1">AArc-xg1-1</strain>
    </source>
</reference>
<evidence type="ECO:0000313" key="1">
    <source>
        <dbReference type="EMBL" id="MCU4743027.1"/>
    </source>
</evidence>
<gene>
    <name evidence="2" type="ORF">OB955_13865</name>
    <name evidence="1" type="ORF">OB960_16700</name>
</gene>
<name>A0AAP2Z194_9EURY</name>
<dbReference type="EMBL" id="JAOPKA010000012">
    <property type="protein sequence ID" value="MCU4743027.1"/>
    <property type="molecule type" value="Genomic_DNA"/>
</dbReference>
<evidence type="ECO:0000313" key="4">
    <source>
        <dbReference type="Proteomes" id="UP001321018"/>
    </source>
</evidence>
<dbReference type="Proteomes" id="UP001321018">
    <property type="component" value="Unassembled WGS sequence"/>
</dbReference>
<dbReference type="Proteomes" id="UP001320972">
    <property type="component" value="Unassembled WGS sequence"/>
</dbReference>
<sequence length="41" mass="4331">MHVCSCTTADDSTPTLGVLDDTIAPIDVWEVSLLSNRVAAL</sequence>
<dbReference type="EMBL" id="JAOPKB010000008">
    <property type="protein sequence ID" value="MCU4973820.1"/>
    <property type="molecule type" value="Genomic_DNA"/>
</dbReference>
<evidence type="ECO:0000313" key="2">
    <source>
        <dbReference type="EMBL" id="MCU4973820.1"/>
    </source>
</evidence>
<evidence type="ECO:0000313" key="3">
    <source>
        <dbReference type="Proteomes" id="UP001320972"/>
    </source>
</evidence>
<accession>A0AAP2Z194</accession>
<proteinExistence type="predicted"/>
<dbReference type="AlphaFoldDB" id="A0AAP2Z194"/>
<keyword evidence="3" id="KW-1185">Reference proteome</keyword>
<dbReference type="RefSeq" id="WP_338004845.1">
    <property type="nucleotide sequence ID" value="NZ_JAOPKA010000012.1"/>
</dbReference>
<organism evidence="1 4">
    <name type="scientific">Natronoglomus mannanivorans</name>
    <dbReference type="NCBI Taxonomy" id="2979990"/>
    <lineage>
        <taxon>Archaea</taxon>
        <taxon>Methanobacteriati</taxon>
        <taxon>Methanobacteriota</taxon>
        <taxon>Stenosarchaea group</taxon>
        <taxon>Halobacteria</taxon>
        <taxon>Halobacteriales</taxon>
        <taxon>Natrialbaceae</taxon>
        <taxon>Natronoglomus</taxon>
    </lineage>
</organism>
<protein>
    <submittedName>
        <fullName evidence="1">Uncharacterized protein</fullName>
    </submittedName>
</protein>
<comment type="caution">
    <text evidence="1">The sequence shown here is derived from an EMBL/GenBank/DDBJ whole genome shotgun (WGS) entry which is preliminary data.</text>
</comment>